<dbReference type="PANTHER" id="PTHR46768:SF1">
    <property type="entry name" value="TWO PORE CHANNEL PROTEIN 2"/>
    <property type="match status" value="1"/>
</dbReference>
<accession>F2ULH3</accession>
<dbReference type="OrthoDB" id="416585at2759"/>
<feature type="transmembrane region" description="Helical" evidence="7">
    <location>
        <begin position="552"/>
        <end position="572"/>
    </location>
</feature>
<dbReference type="InterPro" id="IPR028798">
    <property type="entry name" value="TPC2"/>
</dbReference>
<feature type="compositionally biased region" description="Acidic residues" evidence="6">
    <location>
        <begin position="695"/>
        <end position="710"/>
    </location>
</feature>
<evidence type="ECO:0000313" key="9">
    <source>
        <dbReference type="EMBL" id="EGD77972.1"/>
    </source>
</evidence>
<dbReference type="PROSITE" id="PS00018">
    <property type="entry name" value="EF_HAND_1"/>
    <property type="match status" value="1"/>
</dbReference>
<dbReference type="Gene3D" id="1.20.120.350">
    <property type="entry name" value="Voltage-gated potassium channels. Chain C"/>
    <property type="match status" value="1"/>
</dbReference>
<feature type="transmembrane region" description="Helical" evidence="7">
    <location>
        <begin position="86"/>
        <end position="108"/>
    </location>
</feature>
<dbReference type="Pfam" id="PF00520">
    <property type="entry name" value="Ion_trans"/>
    <property type="match status" value="2"/>
</dbReference>
<evidence type="ECO:0000256" key="5">
    <source>
        <dbReference type="ARBA" id="ARBA00023136"/>
    </source>
</evidence>
<dbReference type="eggNOG" id="KOG2301">
    <property type="taxonomic scope" value="Eukaryota"/>
</dbReference>
<dbReference type="STRING" id="946362.F2ULH3"/>
<keyword evidence="10" id="KW-1185">Reference proteome</keyword>
<feature type="region of interest" description="Disordered" evidence="6">
    <location>
        <begin position="1"/>
        <end position="36"/>
    </location>
</feature>
<feature type="transmembrane region" description="Helical" evidence="7">
    <location>
        <begin position="455"/>
        <end position="476"/>
    </location>
</feature>
<feature type="transmembrane region" description="Helical" evidence="7">
    <location>
        <begin position="220"/>
        <end position="238"/>
    </location>
</feature>
<dbReference type="GO" id="GO:0075509">
    <property type="term" value="P:endocytosis involved in viral entry into host cell"/>
    <property type="evidence" value="ECO:0007669"/>
    <property type="project" value="TreeGrafter"/>
</dbReference>
<feature type="transmembrane region" description="Helical" evidence="7">
    <location>
        <begin position="278"/>
        <end position="301"/>
    </location>
</feature>
<reference evidence="9" key="1">
    <citation type="submission" date="2009-08" db="EMBL/GenBank/DDBJ databases">
        <title>Annotation of Salpingoeca rosetta.</title>
        <authorList>
            <consortium name="The Broad Institute Genome Sequencing Platform"/>
            <person name="Russ C."/>
            <person name="Cuomo C."/>
            <person name="Burger G."/>
            <person name="Gray M.W."/>
            <person name="Holland P.W.H."/>
            <person name="King N."/>
            <person name="Lang F.B.F."/>
            <person name="Roger A.J."/>
            <person name="Ruiz-Trillo I."/>
            <person name="Young S.K."/>
            <person name="Zeng Q."/>
            <person name="Gargeya S."/>
            <person name="Alvarado L."/>
            <person name="Berlin A."/>
            <person name="Chapman S.B."/>
            <person name="Chen Z."/>
            <person name="Freedman E."/>
            <person name="Gellesch M."/>
            <person name="Goldberg J."/>
            <person name="Griggs A."/>
            <person name="Gujja S."/>
            <person name="Heilman E."/>
            <person name="Heiman D."/>
            <person name="Howarth C."/>
            <person name="Mehta T."/>
            <person name="Neiman D."/>
            <person name="Pearson M."/>
            <person name="Roberts A."/>
            <person name="Saif S."/>
            <person name="Shea T."/>
            <person name="Shenoy N."/>
            <person name="Sisk P."/>
            <person name="Stolte C."/>
            <person name="Sykes S."/>
            <person name="White J."/>
            <person name="Yandava C."/>
            <person name="Haas B."/>
            <person name="Nusbaum C."/>
            <person name="Birren B."/>
        </authorList>
    </citation>
    <scope>NUCLEOTIDE SEQUENCE [LARGE SCALE GENOMIC DNA]</scope>
    <source>
        <strain evidence="9">ATCC 50818</strain>
    </source>
</reference>
<evidence type="ECO:0000259" key="8">
    <source>
        <dbReference type="PROSITE" id="PS50222"/>
    </source>
</evidence>
<proteinExistence type="predicted"/>
<evidence type="ECO:0000256" key="4">
    <source>
        <dbReference type="ARBA" id="ARBA00022989"/>
    </source>
</evidence>
<keyword evidence="5 7" id="KW-0472">Membrane</keyword>
<sequence length="1009" mass="111532">MPAHHDNGSTERAPLLGSDPQRHDEEHPTFAGRQHRHGRMLTSDTDDVHSFHLMLLRATVFVEDACALRPMAHRQDTKALNLRRWYFSRGVQAVLLLITLVNATLVFYENPQAFFSPSTLRRRDIVPTAIEVVSLLVLGVDAYLRYSMTGWMFYKMQPLELVYAGATTAGLIGCVLNMAIAAAPAWHRLLRPVYLSIRWPDMTLIATTLAWSLRDVVPHIVLLTILNAAAALMAMIIFPSDPNFSTFSDALEALLVFTSGSNSPDVMLPSLNQTSLSVIFFFALSILSTVLILGIVLATIYNRSVVYMNQVSRHRFAQRRTAFRLAFLCLDRVSQNVASGLIDFATMRALLKSVWHVDDRLIGVLLSLLDKNNTGTINVHEFTYMFELMLLKVERVRPTRTWVRTHLPWLYRMCDLGWLAATADAVLVVNLIVLAVDLTASPPEKAVVCAPYCGVYLACAIVYLLELLITTTALGWRRILRNPLALVDMLLVVAIFIGQVDAFNGTSQLIPLAFARALLICRIMRLGRMLARVALFRLMFTSVARVLSQLPGLLGVLLATYYIFALLGIALFKDRLGFNPALANSTYAEGGLQVFNFDTFGQACISLWVVQLQLEIQDLIDACMQVTSPWSVLYFMAWLLVSYLLILNVFFAFLIDSVDVLINRPKRKEYFRVTAAGVRKIQEDEASTHAAVRDDSDDDEDDDDDEEGDDGISSGGGRGGRGGVDSRADGRGSSRGGGHSDVTTASPVAPWQRPQHVQATTPERRAVLRGTAEGAEYRRSTSQETVMATTTPIDNSDKHDAGPPWRPQIRSSAAVRQRRAATRSEDSTDADAPGAMHPQSGLEEEVVEGDALSEDEDALDVFEIEQEVDEPPPTTEPTPAAVVMMTNTGRVRTRRLARPERRTSTVVYGVEYRPGYDTIIGADGDTSSQDNDDEQDLDLEAVARMFGWHLQDGSHHVDETAATQGMRTTTTHAPADDVDAAVAMEEAALDEHVVLLDASGTAERVLQAL</sequence>
<feature type="transmembrane region" description="Helical" evidence="7">
    <location>
        <begin position="635"/>
        <end position="662"/>
    </location>
</feature>
<dbReference type="GO" id="GO:0015280">
    <property type="term" value="F:ligand-gated sodium channel activity"/>
    <property type="evidence" value="ECO:0007669"/>
    <property type="project" value="TreeGrafter"/>
</dbReference>
<dbReference type="GO" id="GO:0097682">
    <property type="term" value="F:intracellularly phosphatidylinositol-3,5-bisphosphate-gated monatomic cation channel activity"/>
    <property type="evidence" value="ECO:0007669"/>
    <property type="project" value="TreeGrafter"/>
</dbReference>
<dbReference type="RefSeq" id="XP_004990034.1">
    <property type="nucleotide sequence ID" value="XM_004989977.1"/>
</dbReference>
<keyword evidence="4 7" id="KW-1133">Transmembrane helix</keyword>
<dbReference type="AlphaFoldDB" id="F2ULH3"/>
<keyword evidence="3" id="KW-0106">Calcium</keyword>
<dbReference type="Proteomes" id="UP000007799">
    <property type="component" value="Unassembled WGS sequence"/>
</dbReference>
<evidence type="ECO:0000256" key="1">
    <source>
        <dbReference type="ARBA" id="ARBA00004141"/>
    </source>
</evidence>
<evidence type="ECO:0000256" key="3">
    <source>
        <dbReference type="ARBA" id="ARBA00022837"/>
    </source>
</evidence>
<feature type="domain" description="EF-hand" evidence="8">
    <location>
        <begin position="357"/>
        <end position="392"/>
    </location>
</feature>
<dbReference type="GO" id="GO:0019722">
    <property type="term" value="P:calcium-mediated signaling"/>
    <property type="evidence" value="ECO:0007669"/>
    <property type="project" value="TreeGrafter"/>
</dbReference>
<dbReference type="SUPFAM" id="SSF81324">
    <property type="entry name" value="Voltage-gated potassium channels"/>
    <property type="match status" value="1"/>
</dbReference>
<dbReference type="GO" id="GO:0022832">
    <property type="term" value="F:voltage-gated channel activity"/>
    <property type="evidence" value="ECO:0007669"/>
    <property type="project" value="InterPro"/>
</dbReference>
<gene>
    <name evidence="9" type="ORF">PTSG_09605</name>
</gene>
<comment type="subcellular location">
    <subcellularLocation>
        <location evidence="1">Membrane</location>
        <topology evidence="1">Multi-pass membrane protein</topology>
    </subcellularLocation>
</comment>
<dbReference type="PANTHER" id="PTHR46768">
    <property type="entry name" value="TWO PORE CALCIUM CHANNEL PROTEIN 2"/>
    <property type="match status" value="1"/>
</dbReference>
<dbReference type="SUPFAM" id="SSF47473">
    <property type="entry name" value="EF-hand"/>
    <property type="match status" value="1"/>
</dbReference>
<dbReference type="InParanoid" id="F2ULH3"/>
<dbReference type="InterPro" id="IPR002048">
    <property type="entry name" value="EF_hand_dom"/>
</dbReference>
<name>F2ULH3_SALR5</name>
<dbReference type="GO" id="GO:0005765">
    <property type="term" value="C:lysosomal membrane"/>
    <property type="evidence" value="ECO:0007669"/>
    <property type="project" value="InterPro"/>
</dbReference>
<evidence type="ECO:0000256" key="2">
    <source>
        <dbReference type="ARBA" id="ARBA00022692"/>
    </source>
</evidence>
<dbReference type="GeneID" id="16070586"/>
<dbReference type="PROSITE" id="PS50222">
    <property type="entry name" value="EF_HAND_2"/>
    <property type="match status" value="1"/>
</dbReference>
<organism evidence="10">
    <name type="scientific">Salpingoeca rosetta (strain ATCC 50818 / BSB-021)</name>
    <dbReference type="NCBI Taxonomy" id="946362"/>
    <lineage>
        <taxon>Eukaryota</taxon>
        <taxon>Choanoflagellata</taxon>
        <taxon>Craspedida</taxon>
        <taxon>Salpingoecidae</taxon>
        <taxon>Salpingoeca</taxon>
    </lineage>
</organism>
<dbReference type="InterPro" id="IPR027359">
    <property type="entry name" value="Volt_channel_dom_sf"/>
</dbReference>
<dbReference type="EMBL" id="GL832980">
    <property type="protein sequence ID" value="EGD77972.1"/>
    <property type="molecule type" value="Genomic_DNA"/>
</dbReference>
<dbReference type="KEGG" id="sre:PTSG_09605"/>
<dbReference type="InterPro" id="IPR011992">
    <property type="entry name" value="EF-hand-dom_pair"/>
</dbReference>
<feature type="compositionally biased region" description="Basic and acidic residues" evidence="6">
    <location>
        <begin position="684"/>
        <end position="694"/>
    </location>
</feature>
<protein>
    <recommendedName>
        <fullName evidence="8">EF-hand domain-containing protein</fullName>
    </recommendedName>
</protein>
<feature type="compositionally biased region" description="Polar residues" evidence="6">
    <location>
        <begin position="782"/>
        <end position="794"/>
    </location>
</feature>
<dbReference type="OMA" id="THLKRAW"/>
<feature type="transmembrane region" description="Helical" evidence="7">
    <location>
        <begin position="158"/>
        <end position="181"/>
    </location>
</feature>
<feature type="compositionally biased region" description="Gly residues" evidence="6">
    <location>
        <begin position="713"/>
        <end position="723"/>
    </location>
</feature>
<dbReference type="Gene3D" id="1.10.287.70">
    <property type="match status" value="2"/>
</dbReference>
<dbReference type="GO" id="GO:0005509">
    <property type="term" value="F:calcium ion binding"/>
    <property type="evidence" value="ECO:0007669"/>
    <property type="project" value="InterPro"/>
</dbReference>
<feature type="transmembrane region" description="Helical" evidence="7">
    <location>
        <begin position="416"/>
        <end position="435"/>
    </location>
</feature>
<keyword evidence="2 7" id="KW-0812">Transmembrane</keyword>
<dbReference type="FunCoup" id="F2ULH3">
    <property type="interactions" value="107"/>
</dbReference>
<dbReference type="InterPro" id="IPR005821">
    <property type="entry name" value="Ion_trans_dom"/>
</dbReference>
<feature type="transmembrane region" description="Helical" evidence="7">
    <location>
        <begin position="483"/>
        <end position="503"/>
    </location>
</feature>
<dbReference type="InterPro" id="IPR018247">
    <property type="entry name" value="EF_Hand_1_Ca_BS"/>
</dbReference>
<evidence type="ECO:0000313" key="10">
    <source>
        <dbReference type="Proteomes" id="UP000007799"/>
    </source>
</evidence>
<evidence type="ECO:0000256" key="6">
    <source>
        <dbReference type="SAM" id="MobiDB-lite"/>
    </source>
</evidence>
<feature type="region of interest" description="Disordered" evidence="6">
    <location>
        <begin position="684"/>
        <end position="840"/>
    </location>
</feature>
<evidence type="ECO:0000256" key="7">
    <source>
        <dbReference type="SAM" id="Phobius"/>
    </source>
</evidence>